<proteinExistence type="predicted"/>
<accession>A0A803PQZ4</accession>
<dbReference type="Proteomes" id="UP000596661">
    <property type="component" value="Chromosome 5"/>
</dbReference>
<protein>
    <submittedName>
        <fullName evidence="1">Uncharacterized protein</fullName>
    </submittedName>
</protein>
<reference evidence="1" key="1">
    <citation type="submission" date="2018-11" db="EMBL/GenBank/DDBJ databases">
        <authorList>
            <person name="Grassa J C."/>
        </authorList>
    </citation>
    <scope>NUCLEOTIDE SEQUENCE [LARGE SCALE GENOMIC DNA]</scope>
</reference>
<dbReference type="EMBL" id="UZAU01000430">
    <property type="status" value="NOT_ANNOTATED_CDS"/>
    <property type="molecule type" value="Genomic_DNA"/>
</dbReference>
<dbReference type="Gramene" id="evm.model.05.574">
    <property type="protein sequence ID" value="cds.evm.model.05.574"/>
    <property type="gene ID" value="evm.TU.05.574"/>
</dbReference>
<organism evidence="1 2">
    <name type="scientific">Cannabis sativa</name>
    <name type="common">Hemp</name>
    <name type="synonym">Marijuana</name>
    <dbReference type="NCBI Taxonomy" id="3483"/>
    <lineage>
        <taxon>Eukaryota</taxon>
        <taxon>Viridiplantae</taxon>
        <taxon>Streptophyta</taxon>
        <taxon>Embryophyta</taxon>
        <taxon>Tracheophyta</taxon>
        <taxon>Spermatophyta</taxon>
        <taxon>Magnoliopsida</taxon>
        <taxon>eudicotyledons</taxon>
        <taxon>Gunneridae</taxon>
        <taxon>Pentapetalae</taxon>
        <taxon>rosids</taxon>
        <taxon>fabids</taxon>
        <taxon>Rosales</taxon>
        <taxon>Cannabaceae</taxon>
        <taxon>Cannabis</taxon>
    </lineage>
</organism>
<evidence type="ECO:0000313" key="1">
    <source>
        <dbReference type="EnsemblPlants" id="cds.evm.model.05.574"/>
    </source>
</evidence>
<sequence length="66" mass="7149">MVLAVLLESSLSSLSESMVRTRRGLPPQSPTAELLIVFLAQDQTRFIHGSEARVPISQDLLAPTSS</sequence>
<name>A0A803PQZ4_CANSA</name>
<keyword evidence="2" id="KW-1185">Reference proteome</keyword>
<dbReference type="EnsemblPlants" id="evm.model.05.574">
    <property type="protein sequence ID" value="cds.evm.model.05.574"/>
    <property type="gene ID" value="evm.TU.05.574"/>
</dbReference>
<evidence type="ECO:0000313" key="2">
    <source>
        <dbReference type="Proteomes" id="UP000596661"/>
    </source>
</evidence>
<reference evidence="1" key="2">
    <citation type="submission" date="2021-03" db="UniProtKB">
        <authorList>
            <consortium name="EnsemblPlants"/>
        </authorList>
    </citation>
    <scope>IDENTIFICATION</scope>
</reference>
<dbReference type="AlphaFoldDB" id="A0A803PQZ4"/>